<accession>A0A1I5RBK4</accession>
<protein>
    <recommendedName>
        <fullName evidence="3">DUF1513 domain-containing protein</fullName>
    </recommendedName>
</protein>
<evidence type="ECO:0000313" key="1">
    <source>
        <dbReference type="EMBL" id="SFP55346.1"/>
    </source>
</evidence>
<dbReference type="InterPro" id="IPR015943">
    <property type="entry name" value="WD40/YVTN_repeat-like_dom_sf"/>
</dbReference>
<dbReference type="SUPFAM" id="SSF75011">
    <property type="entry name" value="3-carboxy-cis,cis-mucoante lactonizing enzyme"/>
    <property type="match status" value="1"/>
</dbReference>
<organism evidence="1 2">
    <name type="scientific">Enterovibrio norvegicus DSM 15893</name>
    <dbReference type="NCBI Taxonomy" id="1121869"/>
    <lineage>
        <taxon>Bacteria</taxon>
        <taxon>Pseudomonadati</taxon>
        <taxon>Pseudomonadota</taxon>
        <taxon>Gammaproteobacteria</taxon>
        <taxon>Vibrionales</taxon>
        <taxon>Vibrionaceae</taxon>
        <taxon>Enterovibrio</taxon>
    </lineage>
</organism>
<dbReference type="InterPro" id="IPR008311">
    <property type="entry name" value="UCP028101"/>
</dbReference>
<dbReference type="Gene3D" id="2.130.10.10">
    <property type="entry name" value="YVTN repeat-like/Quinoprotein amine dehydrogenase"/>
    <property type="match status" value="1"/>
</dbReference>
<gene>
    <name evidence="1" type="ORF">SAMN03084138_02494</name>
</gene>
<dbReference type="EMBL" id="FOWR01000017">
    <property type="protein sequence ID" value="SFP55346.1"/>
    <property type="molecule type" value="Genomic_DNA"/>
</dbReference>
<dbReference type="Proteomes" id="UP000182692">
    <property type="component" value="Unassembled WGS sequence"/>
</dbReference>
<evidence type="ECO:0008006" key="3">
    <source>
        <dbReference type="Google" id="ProtNLM"/>
    </source>
</evidence>
<name>A0A1I5RBK4_9GAMM</name>
<proteinExistence type="predicted"/>
<sequence length="367" mass="40063">MASSPHGVSMKRRRFLSLSIAGLVVGSGIAGYATYKKCEDDNTVAFLGCAQDGNDGYVFTGANAQGEPCYTVPLSTRGHGVAIDRIRDFAFIFSRRPGEFITVVEIQTGKLLSTYSVSERYHLYGHGVVVGDKLYTSEGERTTSNGVIGIYQIWQDGTLDRVGEHTGFGLGPHEIMAIDHSTLALAVGGIQTQGREPLNIETMSPSLVLIDIHFGKVLGIHTLPDHQMSIRHLAMSTKGEIVTAQQYRGSKDDVQPLLAIRRLSGEYQQLVATTEQWSRFNQYIGSVACTESQIVATSPRGNCYGIWNIESGELEELGPLLDASGAAAKPDRFALSAGSGRLVIQNVQKNIEFQTSEVHWDNHWVML</sequence>
<dbReference type="AlphaFoldDB" id="A0A1I5RBK4"/>
<dbReference type="GeneID" id="35870928"/>
<dbReference type="RefSeq" id="WP_244276010.1">
    <property type="nucleotide sequence ID" value="NZ_FOWR01000017.1"/>
</dbReference>
<dbReference type="PIRSF" id="PIRSF028101">
    <property type="entry name" value="UCP028101"/>
    <property type="match status" value="1"/>
</dbReference>
<reference evidence="1 2" key="1">
    <citation type="submission" date="2016-10" db="EMBL/GenBank/DDBJ databases">
        <authorList>
            <person name="de Groot N.N."/>
        </authorList>
    </citation>
    <scope>NUCLEOTIDE SEQUENCE [LARGE SCALE GENOMIC DNA]</scope>
    <source>
        <strain evidence="1 2">DSM 15893</strain>
    </source>
</reference>
<dbReference type="Pfam" id="PF07433">
    <property type="entry name" value="DUF1513"/>
    <property type="match status" value="1"/>
</dbReference>
<evidence type="ECO:0000313" key="2">
    <source>
        <dbReference type="Proteomes" id="UP000182692"/>
    </source>
</evidence>
<dbReference type="STRING" id="1121869.SAMN03084138_02494"/>